<evidence type="ECO:0000256" key="4">
    <source>
        <dbReference type="ARBA" id="ARBA00023237"/>
    </source>
</evidence>
<evidence type="ECO:0000313" key="9">
    <source>
        <dbReference type="Proteomes" id="UP001231124"/>
    </source>
</evidence>
<dbReference type="EMBL" id="JAUSVP010000001">
    <property type="protein sequence ID" value="MDQ0445646.1"/>
    <property type="molecule type" value="Genomic_DNA"/>
</dbReference>
<dbReference type="PANTHER" id="PTHR34001:SF3">
    <property type="entry name" value="BLL7405 PROTEIN"/>
    <property type="match status" value="1"/>
</dbReference>
<evidence type="ECO:0000256" key="3">
    <source>
        <dbReference type="ARBA" id="ARBA00023136"/>
    </source>
</evidence>
<evidence type="ECO:0000259" key="7">
    <source>
        <dbReference type="Pfam" id="PF13505"/>
    </source>
</evidence>
<protein>
    <submittedName>
        <fullName evidence="8">Opacity protein-like surface antigen</fullName>
    </submittedName>
</protein>
<reference evidence="8 9" key="1">
    <citation type="submission" date="2023-07" db="EMBL/GenBank/DDBJ databases">
        <title>Genomic Encyclopedia of Type Strains, Phase IV (KMG-IV): sequencing the most valuable type-strain genomes for metagenomic binning, comparative biology and taxonomic classification.</title>
        <authorList>
            <person name="Goeker M."/>
        </authorList>
    </citation>
    <scope>NUCLEOTIDE SEQUENCE [LARGE SCALE GENOMIC DNA]</scope>
    <source>
        <strain evidence="8 9">DSM 19013</strain>
    </source>
</reference>
<evidence type="ECO:0000256" key="6">
    <source>
        <dbReference type="SAM" id="SignalP"/>
    </source>
</evidence>
<comment type="subcellular location">
    <subcellularLocation>
        <location evidence="1">Cell outer membrane</location>
    </subcellularLocation>
</comment>
<comment type="caution">
    <text evidence="8">The sequence shown here is derived from an EMBL/GenBank/DDBJ whole genome shotgun (WGS) entry which is preliminary data.</text>
</comment>
<proteinExistence type="inferred from homology"/>
<dbReference type="InterPro" id="IPR051692">
    <property type="entry name" value="OMP-like"/>
</dbReference>
<keyword evidence="9" id="KW-1185">Reference proteome</keyword>
<dbReference type="SUPFAM" id="SSF56925">
    <property type="entry name" value="OMPA-like"/>
    <property type="match status" value="1"/>
</dbReference>
<dbReference type="RefSeq" id="WP_238205614.1">
    <property type="nucleotide sequence ID" value="NZ_BPQE01000023.1"/>
</dbReference>
<comment type="similarity">
    <text evidence="5">Belongs to the Omp25/RopB family.</text>
</comment>
<dbReference type="PANTHER" id="PTHR34001">
    <property type="entry name" value="BLL7405 PROTEIN"/>
    <property type="match status" value="1"/>
</dbReference>
<feature type="domain" description="Outer membrane protein beta-barrel" evidence="7">
    <location>
        <begin position="39"/>
        <end position="250"/>
    </location>
</feature>
<keyword evidence="3" id="KW-0472">Membrane</keyword>
<dbReference type="Pfam" id="PF13505">
    <property type="entry name" value="OMP_b-brl"/>
    <property type="match status" value="1"/>
</dbReference>
<evidence type="ECO:0000256" key="1">
    <source>
        <dbReference type="ARBA" id="ARBA00004442"/>
    </source>
</evidence>
<dbReference type="Proteomes" id="UP001231124">
    <property type="component" value="Unassembled WGS sequence"/>
</dbReference>
<feature type="chain" id="PRO_5045762930" evidence="6">
    <location>
        <begin position="20"/>
        <end position="250"/>
    </location>
</feature>
<dbReference type="InterPro" id="IPR027385">
    <property type="entry name" value="Beta-barrel_OMP"/>
</dbReference>
<dbReference type="Gene3D" id="2.40.160.20">
    <property type="match status" value="1"/>
</dbReference>
<sequence>MRKVLLSLMVLGAAGTARAADLDYDYLRGSDYDPPVATVIDWSGVYIGGHGGYTSGSFNRRGTGANYALTFPGAAPYTDPIVLGTSRARGESYGAYAGYNAQFDNVVVGLEADYTHSGFQATTAGIVGQPLLPGAATFVGVNRSGISDYGTVRVRAGYAMDNFLPFITAGAAIGQWSSSQTLSSGTGPFTTLQQRNTTRTIGGFAVGIGMDYAITPNVVLRGEYQYINFENNNASFTQMNTIRGGAAVKF</sequence>
<accession>A0ABU0HVY9</accession>
<evidence type="ECO:0000256" key="5">
    <source>
        <dbReference type="ARBA" id="ARBA00038306"/>
    </source>
</evidence>
<keyword evidence="4" id="KW-0998">Cell outer membrane</keyword>
<evidence type="ECO:0000313" key="8">
    <source>
        <dbReference type="EMBL" id="MDQ0445646.1"/>
    </source>
</evidence>
<evidence type="ECO:0000256" key="2">
    <source>
        <dbReference type="ARBA" id="ARBA00022729"/>
    </source>
</evidence>
<feature type="signal peptide" evidence="6">
    <location>
        <begin position="1"/>
        <end position="19"/>
    </location>
</feature>
<keyword evidence="2 6" id="KW-0732">Signal</keyword>
<name>A0ABU0HVY9_9HYPH</name>
<gene>
    <name evidence="8" type="ORF">QO012_000124</name>
</gene>
<dbReference type="InterPro" id="IPR011250">
    <property type="entry name" value="OMP/PagP_B-barrel"/>
</dbReference>
<organism evidence="8 9">
    <name type="scientific">Methylobacterium aerolatum</name>
    <dbReference type="NCBI Taxonomy" id="418708"/>
    <lineage>
        <taxon>Bacteria</taxon>
        <taxon>Pseudomonadati</taxon>
        <taxon>Pseudomonadota</taxon>
        <taxon>Alphaproteobacteria</taxon>
        <taxon>Hyphomicrobiales</taxon>
        <taxon>Methylobacteriaceae</taxon>
        <taxon>Methylobacterium</taxon>
    </lineage>
</organism>